<evidence type="ECO:0000313" key="5">
    <source>
        <dbReference type="EMBL" id="RZU60888.1"/>
    </source>
</evidence>
<dbReference type="GO" id="GO:0016020">
    <property type="term" value="C:membrane"/>
    <property type="evidence" value="ECO:0007669"/>
    <property type="project" value="TreeGrafter"/>
</dbReference>
<evidence type="ECO:0000259" key="3">
    <source>
        <dbReference type="Pfam" id="PF01757"/>
    </source>
</evidence>
<sequence>MHMVDGLTASPRTTAAERSKNVAKPEFRPEIQGLRAFAVLMVVLYHVWLGRVSGGVDVFLLVSAFLLTASFTYKVEAGKPLKLIGYWLNRLRGLLPAAIVVLLAVVAATVSLLPRTRWEEVATQTISSLFYYQNWQLASDSVNYYAASQSAASPLQHFWSLSIQGQVFVLWPIVIAGAALLWRSLKRRRPDLGFRPVLAAVFGGVFVLSLAYSVYVTSTFQTWAYFDTGARLWEFALGSLLVVALPYAERLPVGVRVAMGWTGMAAMLSCGLLLTVQGSFPGFVALWPTLAAGLIIGAGQTGSRFGVDRLLSIKPLARLGGISYALYLWHWPILVIYLINSGNKTANWLDGSAVIGLSLVLAWATTKVVETPLHQWRWPTERRRRMSLVVAALIGVVLIPLGGWQNRVDAYEAAAAQQTPSDNPGAAALNAGYEPEIDPAAAVLPLSTALDDEWAKAGGACIEQFKPEDEGIEYCRQYGDPETAEKFIILLGDSHAQHWTTAMQPIAEKNNWAWILIHEPGCRYGTVGPDRNDSCNDFIEAAPDYILAHAPDAVFTVASITGKYPDGDLTPADQEIVAPGYVEGVLPFAEAGIQVVGLRDTPRFTYSVPECVDMRGTENCSLPKDYVLAPENPLDELAQQVDEGQLPRELSFFDLTDRFCLDDTCHAVIGNVITIRDEDHVTRTYAHTLAPVFEERFRAALRW</sequence>
<keyword evidence="6" id="KW-1185">Reference proteome</keyword>
<comment type="caution">
    <text evidence="5">The sequence shown here is derived from an EMBL/GenBank/DDBJ whole genome shotgun (WGS) entry which is preliminary data.</text>
</comment>
<dbReference type="Pfam" id="PF19040">
    <property type="entry name" value="SGNH"/>
    <property type="match status" value="1"/>
</dbReference>
<dbReference type="Pfam" id="PF01757">
    <property type="entry name" value="Acyl_transf_3"/>
    <property type="match status" value="1"/>
</dbReference>
<feature type="domain" description="Acyltransferase 3" evidence="3">
    <location>
        <begin position="30"/>
        <end position="366"/>
    </location>
</feature>
<feature type="transmembrane region" description="Helical" evidence="2">
    <location>
        <begin position="345"/>
        <end position="365"/>
    </location>
</feature>
<keyword evidence="2" id="KW-0472">Membrane</keyword>
<feature type="transmembrane region" description="Helical" evidence="2">
    <location>
        <begin position="94"/>
        <end position="113"/>
    </location>
</feature>
<feature type="transmembrane region" description="Helical" evidence="2">
    <location>
        <begin position="55"/>
        <end position="73"/>
    </location>
</feature>
<dbReference type="InterPro" id="IPR002656">
    <property type="entry name" value="Acyl_transf_3_dom"/>
</dbReference>
<feature type="transmembrane region" description="Helical" evidence="2">
    <location>
        <begin position="319"/>
        <end position="339"/>
    </location>
</feature>
<keyword evidence="2" id="KW-0812">Transmembrane</keyword>
<dbReference type="InterPro" id="IPR050879">
    <property type="entry name" value="Acyltransferase_3"/>
</dbReference>
<evidence type="ECO:0000256" key="1">
    <source>
        <dbReference type="SAM" id="MobiDB-lite"/>
    </source>
</evidence>
<dbReference type="InterPro" id="IPR043968">
    <property type="entry name" value="SGNH"/>
</dbReference>
<proteinExistence type="predicted"/>
<feature type="region of interest" description="Disordered" evidence="1">
    <location>
        <begin position="1"/>
        <end position="21"/>
    </location>
</feature>
<dbReference type="GO" id="GO:0016747">
    <property type="term" value="F:acyltransferase activity, transferring groups other than amino-acyl groups"/>
    <property type="evidence" value="ECO:0007669"/>
    <property type="project" value="InterPro"/>
</dbReference>
<dbReference type="EMBL" id="SHLA01000001">
    <property type="protein sequence ID" value="RZU60888.1"/>
    <property type="molecule type" value="Genomic_DNA"/>
</dbReference>
<feature type="transmembrane region" description="Helical" evidence="2">
    <location>
        <begin position="386"/>
        <end position="404"/>
    </location>
</feature>
<feature type="transmembrane region" description="Helical" evidence="2">
    <location>
        <begin position="163"/>
        <end position="185"/>
    </location>
</feature>
<accession>A0A4Q8AA23</accession>
<dbReference type="AlphaFoldDB" id="A0A4Q8AA23"/>
<dbReference type="Proteomes" id="UP000292685">
    <property type="component" value="Unassembled WGS sequence"/>
</dbReference>
<evidence type="ECO:0000259" key="4">
    <source>
        <dbReference type="Pfam" id="PF19040"/>
    </source>
</evidence>
<feature type="transmembrane region" description="Helical" evidence="2">
    <location>
        <begin position="280"/>
        <end position="298"/>
    </location>
</feature>
<protein>
    <submittedName>
        <fullName evidence="5">Peptidoglycan/LPS O-acetylase OafA/YrhL</fullName>
    </submittedName>
</protein>
<keyword evidence="2" id="KW-1133">Transmembrane helix</keyword>
<feature type="transmembrane region" description="Helical" evidence="2">
    <location>
        <begin position="230"/>
        <end position="248"/>
    </location>
</feature>
<reference evidence="5 6" key="1">
    <citation type="submission" date="2019-02" db="EMBL/GenBank/DDBJ databases">
        <title>Sequencing the genomes of 1000 actinobacteria strains.</title>
        <authorList>
            <person name="Klenk H.-P."/>
        </authorList>
    </citation>
    <scope>NUCLEOTIDE SEQUENCE [LARGE SCALE GENOMIC DNA]</scope>
    <source>
        <strain evidence="5 6">DSM 17364</strain>
    </source>
</reference>
<organism evidence="5 6">
    <name type="scientific">Zhihengliuella halotolerans</name>
    <dbReference type="NCBI Taxonomy" id="370736"/>
    <lineage>
        <taxon>Bacteria</taxon>
        <taxon>Bacillati</taxon>
        <taxon>Actinomycetota</taxon>
        <taxon>Actinomycetes</taxon>
        <taxon>Micrococcales</taxon>
        <taxon>Micrococcaceae</taxon>
        <taxon>Zhihengliuella</taxon>
    </lineage>
</organism>
<evidence type="ECO:0000313" key="6">
    <source>
        <dbReference type="Proteomes" id="UP000292685"/>
    </source>
</evidence>
<feature type="domain" description="SGNH" evidence="4">
    <location>
        <begin position="470"/>
        <end position="694"/>
    </location>
</feature>
<feature type="transmembrane region" description="Helical" evidence="2">
    <location>
        <begin position="197"/>
        <end position="218"/>
    </location>
</feature>
<feature type="transmembrane region" description="Helical" evidence="2">
    <location>
        <begin position="255"/>
        <end position="274"/>
    </location>
</feature>
<dbReference type="GO" id="GO:0009103">
    <property type="term" value="P:lipopolysaccharide biosynthetic process"/>
    <property type="evidence" value="ECO:0007669"/>
    <property type="project" value="TreeGrafter"/>
</dbReference>
<gene>
    <name evidence="5" type="ORF">EV380_0439</name>
</gene>
<name>A0A4Q8AA23_9MICC</name>
<dbReference type="PANTHER" id="PTHR23028:SF53">
    <property type="entry name" value="ACYL_TRANSF_3 DOMAIN-CONTAINING PROTEIN"/>
    <property type="match status" value="1"/>
</dbReference>
<evidence type="ECO:0000256" key="2">
    <source>
        <dbReference type="SAM" id="Phobius"/>
    </source>
</evidence>
<dbReference type="PANTHER" id="PTHR23028">
    <property type="entry name" value="ACETYLTRANSFERASE"/>
    <property type="match status" value="1"/>
</dbReference>